<evidence type="ECO:0000256" key="1">
    <source>
        <dbReference type="ARBA" id="ARBA00004571"/>
    </source>
</evidence>
<sequence length="674" mass="74490">MSAACGKNRSTLPLFSMAVLTLSVCGQAAADTAPQSSYYLDEIVVTGTRSNRMLSDTPVRTEVVTDRELEKTHARNVAEAIENVAGVQLRNIHGKAGKEVWLQGVGADRVLVLVDGLPLTATTGSSVDVSQLALLDVKRIEVVKGAGSAQYGSAAIGGVVNVITRDLEPGVRGEVTLDGGSYGEQNPSGDRADFGRYGARANIDMGSEHLRLRLSGSHQKSNGIDPEPSTWARPGDEYDRNQFNTRLEWLPESDHKLFAEAGYFDEASGSRFLNEKAGTVVKQGKEESVERWRTVLGGEHVVSETQAVFWNLLREELTDNTYKYSTFGQFDHRDANQVLSQASAHSEFAMGESHLLMVGADFRHETLEQTIDGQMELDGGKRSRNSKEIWFQDTWMPSSRWEWVAGIRGQQDSDFGDHYAPKLNTRYELTPDSPASQYLRASWSGGYRVPNLKERHYRFDHSQLGYVVEGNPDLLPETSQNLQLGWGVNYLNTGWFEVNAFQNLIDDLIQTQFDADATAARGDGVDVYRYANVDKARTRGVETTAGWQFSPGWEATAGYTYTQAEDRATGLELPNRPQHQARLGLDGPGGIPGLNWSVRVRNQSSEYVDTDETKKSPGYTTVDLKLNQTFSDNLQLFAGVDNLTNKQRDFDDADDFGPVAGRFVYMGVTLGFGN</sequence>
<keyword evidence="10 11" id="KW-0998">Cell outer membrane</keyword>
<evidence type="ECO:0000256" key="14">
    <source>
        <dbReference type="SAM" id="SignalP"/>
    </source>
</evidence>
<evidence type="ECO:0000256" key="6">
    <source>
        <dbReference type="ARBA" id="ARBA00022729"/>
    </source>
</evidence>
<feature type="region of interest" description="Disordered" evidence="13">
    <location>
        <begin position="217"/>
        <end position="236"/>
    </location>
</feature>
<dbReference type="Gene3D" id="2.40.170.20">
    <property type="entry name" value="TonB-dependent receptor, beta-barrel domain"/>
    <property type="match status" value="1"/>
</dbReference>
<accession>A0ABU2HC65</accession>
<gene>
    <name evidence="17" type="ORF">RKA07_01010</name>
</gene>
<feature type="chain" id="PRO_5045410525" evidence="14">
    <location>
        <begin position="29"/>
        <end position="674"/>
    </location>
</feature>
<keyword evidence="5 11" id="KW-0812">Transmembrane</keyword>
<dbReference type="InterPro" id="IPR000531">
    <property type="entry name" value="Beta-barrel_TonB"/>
</dbReference>
<evidence type="ECO:0000313" key="17">
    <source>
        <dbReference type="EMBL" id="MDS1308674.1"/>
    </source>
</evidence>
<evidence type="ECO:0000256" key="7">
    <source>
        <dbReference type="ARBA" id="ARBA00023077"/>
    </source>
</evidence>
<comment type="subcellular location">
    <subcellularLocation>
        <location evidence="1 11">Cell outer membrane</location>
        <topology evidence="1 11">Multi-pass membrane protein</topology>
    </subcellularLocation>
</comment>
<feature type="signal peptide" evidence="14">
    <location>
        <begin position="1"/>
        <end position="28"/>
    </location>
</feature>
<evidence type="ECO:0000256" key="3">
    <source>
        <dbReference type="ARBA" id="ARBA00022448"/>
    </source>
</evidence>
<dbReference type="Gene3D" id="2.170.130.10">
    <property type="entry name" value="TonB-dependent receptor, plug domain"/>
    <property type="match status" value="1"/>
</dbReference>
<proteinExistence type="inferred from homology"/>
<dbReference type="Proteomes" id="UP001267407">
    <property type="component" value="Unassembled WGS sequence"/>
</dbReference>
<evidence type="ECO:0000256" key="4">
    <source>
        <dbReference type="ARBA" id="ARBA00022452"/>
    </source>
</evidence>
<evidence type="ECO:0000256" key="12">
    <source>
        <dbReference type="RuleBase" id="RU003357"/>
    </source>
</evidence>
<evidence type="ECO:0000259" key="16">
    <source>
        <dbReference type="Pfam" id="PF07715"/>
    </source>
</evidence>
<dbReference type="InterPro" id="IPR037066">
    <property type="entry name" value="Plug_dom_sf"/>
</dbReference>
<comment type="caution">
    <text evidence="17">The sequence shown here is derived from an EMBL/GenBank/DDBJ whole genome shotgun (WGS) entry which is preliminary data.</text>
</comment>
<keyword evidence="4 11" id="KW-1134">Transmembrane beta strand</keyword>
<dbReference type="InterPro" id="IPR039426">
    <property type="entry name" value="TonB-dep_rcpt-like"/>
</dbReference>
<comment type="similarity">
    <text evidence="2">Belongs to the TonB-dependent receptor family. Hemoglobin/haptoglobin binding protein subfamily.</text>
</comment>
<dbReference type="PROSITE" id="PS52016">
    <property type="entry name" value="TONB_DEPENDENT_REC_3"/>
    <property type="match status" value="1"/>
</dbReference>
<dbReference type="Pfam" id="PF07715">
    <property type="entry name" value="Plug"/>
    <property type="match status" value="1"/>
</dbReference>
<evidence type="ECO:0000256" key="9">
    <source>
        <dbReference type="ARBA" id="ARBA00023170"/>
    </source>
</evidence>
<feature type="domain" description="TonB-dependent receptor plug" evidence="16">
    <location>
        <begin position="55"/>
        <end position="159"/>
    </location>
</feature>
<dbReference type="InterPro" id="IPR036942">
    <property type="entry name" value="Beta-barrel_TonB_sf"/>
</dbReference>
<keyword evidence="7 12" id="KW-0798">TonB box</keyword>
<protein>
    <submittedName>
        <fullName evidence="17">TonB-dependent receptor</fullName>
    </submittedName>
</protein>
<keyword evidence="9 17" id="KW-0675">Receptor</keyword>
<keyword evidence="3 11" id="KW-0813">Transport</keyword>
<evidence type="ECO:0000256" key="5">
    <source>
        <dbReference type="ARBA" id="ARBA00022692"/>
    </source>
</evidence>
<dbReference type="RefSeq" id="WP_310965319.1">
    <property type="nucleotide sequence ID" value="NZ_JAVMBO010000003.1"/>
</dbReference>
<evidence type="ECO:0000256" key="8">
    <source>
        <dbReference type="ARBA" id="ARBA00023136"/>
    </source>
</evidence>
<dbReference type="EMBL" id="JAVMBO010000003">
    <property type="protein sequence ID" value="MDS1308674.1"/>
    <property type="molecule type" value="Genomic_DNA"/>
</dbReference>
<evidence type="ECO:0000259" key="15">
    <source>
        <dbReference type="Pfam" id="PF00593"/>
    </source>
</evidence>
<evidence type="ECO:0000256" key="11">
    <source>
        <dbReference type="PROSITE-ProRule" id="PRU01360"/>
    </source>
</evidence>
<dbReference type="PANTHER" id="PTHR30069:SF29">
    <property type="entry name" value="HEMOGLOBIN AND HEMOGLOBIN-HAPTOGLOBIN-BINDING PROTEIN 1-RELATED"/>
    <property type="match status" value="1"/>
</dbReference>
<dbReference type="InterPro" id="IPR012910">
    <property type="entry name" value="Plug_dom"/>
</dbReference>
<dbReference type="CDD" id="cd01347">
    <property type="entry name" value="ligand_gated_channel"/>
    <property type="match status" value="1"/>
</dbReference>
<evidence type="ECO:0000313" key="18">
    <source>
        <dbReference type="Proteomes" id="UP001267407"/>
    </source>
</evidence>
<evidence type="ECO:0000256" key="2">
    <source>
        <dbReference type="ARBA" id="ARBA00008143"/>
    </source>
</evidence>
<keyword evidence="6 14" id="KW-0732">Signal</keyword>
<keyword evidence="18" id="KW-1185">Reference proteome</keyword>
<dbReference type="Pfam" id="PF00593">
    <property type="entry name" value="TonB_dep_Rec_b-barrel"/>
    <property type="match status" value="1"/>
</dbReference>
<reference evidence="17" key="1">
    <citation type="submission" date="2023-09" db="EMBL/GenBank/DDBJ databases">
        <title>Marinobacter sediminicola sp. nov. and Marinobacter maritimum sp. nov., isolated from marine sediment.</title>
        <authorList>
            <person name="An J."/>
        </authorList>
    </citation>
    <scope>NUCLEOTIDE SEQUENCE</scope>
    <source>
        <strain evidence="17">F60267</strain>
    </source>
</reference>
<organism evidence="17 18">
    <name type="scientific">Marinobacter xiaoshiensis</name>
    <dbReference type="NCBI Taxonomy" id="3073652"/>
    <lineage>
        <taxon>Bacteria</taxon>
        <taxon>Pseudomonadati</taxon>
        <taxon>Pseudomonadota</taxon>
        <taxon>Gammaproteobacteria</taxon>
        <taxon>Pseudomonadales</taxon>
        <taxon>Marinobacteraceae</taxon>
        <taxon>Marinobacter</taxon>
    </lineage>
</organism>
<dbReference type="PANTHER" id="PTHR30069">
    <property type="entry name" value="TONB-DEPENDENT OUTER MEMBRANE RECEPTOR"/>
    <property type="match status" value="1"/>
</dbReference>
<dbReference type="SUPFAM" id="SSF56935">
    <property type="entry name" value="Porins"/>
    <property type="match status" value="1"/>
</dbReference>
<name>A0ABU2HC65_9GAMM</name>
<evidence type="ECO:0000256" key="10">
    <source>
        <dbReference type="ARBA" id="ARBA00023237"/>
    </source>
</evidence>
<evidence type="ECO:0000256" key="13">
    <source>
        <dbReference type="SAM" id="MobiDB-lite"/>
    </source>
</evidence>
<keyword evidence="8 11" id="KW-0472">Membrane</keyword>
<feature type="domain" description="TonB-dependent receptor-like beta-barrel" evidence="15">
    <location>
        <begin position="181"/>
        <end position="643"/>
    </location>
</feature>